<dbReference type="CDD" id="cd12446">
    <property type="entry name" value="RRM_RBM25"/>
    <property type="match status" value="1"/>
</dbReference>
<dbReference type="RefSeq" id="XP_024365353.1">
    <property type="nucleotide sequence ID" value="XM_024509585.2"/>
</dbReference>
<dbReference type="InterPro" id="IPR002483">
    <property type="entry name" value="PWI_dom"/>
</dbReference>
<evidence type="ECO:0000256" key="2">
    <source>
        <dbReference type="PROSITE-ProRule" id="PRU00176"/>
    </source>
</evidence>
<dbReference type="KEGG" id="ppp:112277377"/>
<feature type="compositionally biased region" description="Polar residues" evidence="3">
    <location>
        <begin position="338"/>
        <end position="349"/>
    </location>
</feature>
<evidence type="ECO:0000259" key="4">
    <source>
        <dbReference type="PROSITE" id="PS50102"/>
    </source>
</evidence>
<keyword evidence="7" id="KW-1185">Reference proteome</keyword>
<dbReference type="Gramene" id="Pp3c25_3310V3.4">
    <property type="protein sequence ID" value="Pp3c25_3310V3.4"/>
    <property type="gene ID" value="Pp3c25_3310"/>
</dbReference>
<dbReference type="InterPro" id="IPR035979">
    <property type="entry name" value="RBD_domain_sf"/>
</dbReference>
<name>A0A7I4CS30_PHYPA</name>
<dbReference type="PANTHER" id="PTHR47334:SF2">
    <property type="entry name" value="RNA-BINDING MOTIF PROTEIN 25"/>
    <property type="match status" value="1"/>
</dbReference>
<feature type="compositionally biased region" description="Basic and acidic residues" evidence="3">
    <location>
        <begin position="283"/>
        <end position="296"/>
    </location>
</feature>
<evidence type="ECO:0000313" key="6">
    <source>
        <dbReference type="EnsemblPlants" id="Pp3c25_3310V3.4"/>
    </source>
</evidence>
<dbReference type="Gene3D" id="3.30.70.330">
    <property type="match status" value="1"/>
</dbReference>
<proteinExistence type="predicted"/>
<dbReference type="OrthoDB" id="6275295at2759"/>
<evidence type="ECO:0000256" key="3">
    <source>
        <dbReference type="SAM" id="MobiDB-lite"/>
    </source>
</evidence>
<accession>A0A7I4CS30</accession>
<dbReference type="FunFam" id="1.20.1390.10:FF:000008">
    <property type="entry name" value="RNA Binding Motif protein homolog"/>
    <property type="match status" value="1"/>
</dbReference>
<dbReference type="FunCoup" id="A0A7I4CS30">
    <property type="interactions" value="3956"/>
</dbReference>
<dbReference type="GeneID" id="112277377"/>
<feature type="domain" description="RRM" evidence="4">
    <location>
        <begin position="155"/>
        <end position="233"/>
    </location>
</feature>
<dbReference type="InParanoid" id="A0A7I4CS30"/>
<sequence length="908" mass="102258">MNNAMNPPYGSTGGQPGQGGIPGVPPQPMMRPGFSIPLQQQPPRPYAPPPAGFMPSQGLAPGQPAAPVMPPGVLVSGSAGAPRYSAPPYAQMVRPPVFPARPPVGPPPVIMLARPPGTGIRPMPPVLKPLPGMLLNDLGAKGVGQIVAPPEKPHTTVYVGKISSTVEDDFLRATLELCGGIKSWKRAQDPTTGSPKGFGFCEFESAEGVLRALRLLNKYSLDGQELVLNVNQATREYLERYVAKKKERERIALEEEAANREEEAAPGVEVVPEPKKAINGVNSKKDENTPEDDAKKFGLVTDADKEVDDQAVQKLNAMLAERAKARPLPPPPPLATPVETSVKSSSVADGSTLLKDGDSTADGEKSENVSGRNDDDTISEQKQSSADVEASSVDRSRRSERGSERDRERELERDKEREVERYERERERERLRRDRDRENRVREAERLYEEREREWESRERDKERQRLYEKEREKDRERERRRVIKEQEEESDDEDRRKPRYRSAAYDEKRKRRHREYEEDEADRIRELEEEASAELVKRHKPSPEHAVVANDENDMDVGDKPVPSIDYVEEPVLLPASPAHVVSMFDSDSEEEEEADHKKTAGNGVYSVGREDSSAAAVTDVKPSSSPAPRKLGFGLMGSGRRTAVPSVFTEEDEDATADASKLRTLVPIDYSAEEMQVVATVPSAPAPPPASGGLAHNLAAAAEFAKSLSLSSGKDENDKDGSRRSRDRTSDRDRSRKEKERDRDRDRDRERDREKEKDRDRDREKDKERERERERERSSKAETKAPESKKILDAKQLIDTIPKTKEELFNFPVDWNIYDSHDLHERMRPWISKKITEFLGEEENTLVDFIVSSTRKHVSAATMLELLEAILDDEAEMFVLKMWRMLIFEVRRVETGLASWRNKSQG</sequence>
<dbReference type="GO" id="GO:0006397">
    <property type="term" value="P:mRNA processing"/>
    <property type="evidence" value="ECO:0007669"/>
    <property type="project" value="UniProtKB-KW"/>
</dbReference>
<evidence type="ECO:0008006" key="8">
    <source>
        <dbReference type="Google" id="ProtNLM"/>
    </source>
</evidence>
<evidence type="ECO:0000313" key="7">
    <source>
        <dbReference type="Proteomes" id="UP000006727"/>
    </source>
</evidence>
<dbReference type="PROSITE" id="PS50102">
    <property type="entry name" value="RRM"/>
    <property type="match status" value="1"/>
</dbReference>
<feature type="region of interest" description="Disordered" evidence="3">
    <location>
        <begin position="1"/>
        <end position="48"/>
    </location>
</feature>
<dbReference type="InterPro" id="IPR036483">
    <property type="entry name" value="PWI_dom_sf"/>
</dbReference>
<feature type="region of interest" description="Disordered" evidence="3">
    <location>
        <begin position="711"/>
        <end position="790"/>
    </location>
</feature>
<dbReference type="Pfam" id="PF01480">
    <property type="entry name" value="PWI"/>
    <property type="match status" value="1"/>
</dbReference>
<dbReference type="EMBL" id="ABEU02000025">
    <property type="status" value="NOT_ANNOTATED_CDS"/>
    <property type="molecule type" value="Genomic_DNA"/>
</dbReference>
<protein>
    <recommendedName>
        <fullName evidence="8">PWI domain-containing protein</fullName>
    </recommendedName>
</protein>
<dbReference type="SMART" id="SM00360">
    <property type="entry name" value="RRM"/>
    <property type="match status" value="1"/>
</dbReference>
<feature type="compositionally biased region" description="Gly residues" evidence="3">
    <location>
        <begin position="11"/>
        <end position="22"/>
    </location>
</feature>
<dbReference type="SMART" id="SM00311">
    <property type="entry name" value="PWI"/>
    <property type="match status" value="1"/>
</dbReference>
<dbReference type="SUPFAM" id="SSF101233">
    <property type="entry name" value="PWI domain"/>
    <property type="match status" value="1"/>
</dbReference>
<dbReference type="EnsemblPlants" id="Pp3c25_3310V3.4">
    <property type="protein sequence ID" value="Pp3c25_3310V3.4"/>
    <property type="gene ID" value="Pp3c25_3310"/>
</dbReference>
<organism evidence="6 7">
    <name type="scientific">Physcomitrium patens</name>
    <name type="common">Spreading-leaved earth moss</name>
    <name type="synonym">Physcomitrella patens</name>
    <dbReference type="NCBI Taxonomy" id="3218"/>
    <lineage>
        <taxon>Eukaryota</taxon>
        <taxon>Viridiplantae</taxon>
        <taxon>Streptophyta</taxon>
        <taxon>Embryophyta</taxon>
        <taxon>Bryophyta</taxon>
        <taxon>Bryophytina</taxon>
        <taxon>Bryopsida</taxon>
        <taxon>Funariidae</taxon>
        <taxon>Funariales</taxon>
        <taxon>Funariaceae</taxon>
        <taxon>Physcomitrium</taxon>
    </lineage>
</organism>
<dbReference type="GO" id="GO:0048024">
    <property type="term" value="P:regulation of mRNA splicing, via spliceosome"/>
    <property type="evidence" value="ECO:0000318"/>
    <property type="project" value="GO_Central"/>
</dbReference>
<keyword evidence="2" id="KW-0694">RNA-binding</keyword>
<dbReference type="SUPFAM" id="SSF54928">
    <property type="entry name" value="RNA-binding domain, RBD"/>
    <property type="match status" value="1"/>
</dbReference>
<feature type="compositionally biased region" description="Basic and acidic residues" evidence="3">
    <location>
        <begin position="715"/>
        <end position="790"/>
    </location>
</feature>
<dbReference type="Proteomes" id="UP000006727">
    <property type="component" value="Chromosome 25"/>
</dbReference>
<dbReference type="GO" id="GO:0003723">
    <property type="term" value="F:RNA binding"/>
    <property type="evidence" value="ECO:0007669"/>
    <property type="project" value="UniProtKB-UniRule"/>
</dbReference>
<dbReference type="PANTHER" id="PTHR47334">
    <property type="entry name" value="SPLICING FACTOR PWI DOMAIN-CONTAINING PROTEIN / RNA RECOGNITION MOTIF (RRM)-CONTAINING PROTEIN"/>
    <property type="match status" value="1"/>
</dbReference>
<reference evidence="6 7" key="1">
    <citation type="journal article" date="2008" name="Science">
        <title>The Physcomitrella genome reveals evolutionary insights into the conquest of land by plants.</title>
        <authorList>
            <person name="Rensing S."/>
            <person name="Lang D."/>
            <person name="Zimmer A."/>
            <person name="Terry A."/>
            <person name="Salamov A."/>
            <person name="Shapiro H."/>
            <person name="Nishiyama T."/>
            <person name="Perroud P.-F."/>
            <person name="Lindquist E."/>
            <person name="Kamisugi Y."/>
            <person name="Tanahashi T."/>
            <person name="Sakakibara K."/>
            <person name="Fujita T."/>
            <person name="Oishi K."/>
            <person name="Shin-I T."/>
            <person name="Kuroki Y."/>
            <person name="Toyoda A."/>
            <person name="Suzuki Y."/>
            <person name="Hashimoto A."/>
            <person name="Yamaguchi K."/>
            <person name="Sugano A."/>
            <person name="Kohara Y."/>
            <person name="Fujiyama A."/>
            <person name="Anterola A."/>
            <person name="Aoki S."/>
            <person name="Ashton N."/>
            <person name="Barbazuk W.B."/>
            <person name="Barker E."/>
            <person name="Bennetzen J."/>
            <person name="Bezanilla M."/>
            <person name="Blankenship R."/>
            <person name="Cho S.H."/>
            <person name="Dutcher S."/>
            <person name="Estelle M."/>
            <person name="Fawcett J.A."/>
            <person name="Gundlach H."/>
            <person name="Hanada K."/>
            <person name="Heyl A."/>
            <person name="Hicks K.A."/>
            <person name="Hugh J."/>
            <person name="Lohr M."/>
            <person name="Mayer K."/>
            <person name="Melkozernov A."/>
            <person name="Murata T."/>
            <person name="Nelson D."/>
            <person name="Pils B."/>
            <person name="Prigge M."/>
            <person name="Reiss B."/>
            <person name="Renner T."/>
            <person name="Rombauts S."/>
            <person name="Rushton P."/>
            <person name="Sanderfoot A."/>
            <person name="Schween G."/>
            <person name="Shiu S.-H."/>
            <person name="Stueber K."/>
            <person name="Theodoulou F.L."/>
            <person name="Tu H."/>
            <person name="Van de Peer Y."/>
            <person name="Verrier P.J."/>
            <person name="Waters E."/>
            <person name="Wood A."/>
            <person name="Yang L."/>
            <person name="Cove D."/>
            <person name="Cuming A."/>
            <person name="Hasebe M."/>
            <person name="Lucas S."/>
            <person name="Mishler D.B."/>
            <person name="Reski R."/>
            <person name="Grigoriev I."/>
            <person name="Quatrano R.S."/>
            <person name="Boore J.L."/>
        </authorList>
    </citation>
    <scope>NUCLEOTIDE SEQUENCE [LARGE SCALE GENOMIC DNA]</scope>
    <source>
        <strain evidence="6 7">cv. Gransden 2004</strain>
    </source>
</reference>
<dbReference type="PROSITE" id="PS51025">
    <property type="entry name" value="PWI"/>
    <property type="match status" value="1"/>
</dbReference>
<dbReference type="GO" id="GO:0005634">
    <property type="term" value="C:nucleus"/>
    <property type="evidence" value="ECO:0000318"/>
    <property type="project" value="GO_Central"/>
</dbReference>
<evidence type="ECO:0000256" key="1">
    <source>
        <dbReference type="ARBA" id="ARBA00022664"/>
    </source>
</evidence>
<feature type="compositionally biased region" description="Basic and acidic residues" evidence="3">
    <location>
        <begin position="392"/>
        <end position="486"/>
    </location>
</feature>
<feature type="region of interest" description="Disordered" evidence="3">
    <location>
        <begin position="585"/>
        <end position="640"/>
    </location>
</feature>
<feature type="compositionally biased region" description="Basic and acidic residues" evidence="3">
    <location>
        <begin position="355"/>
        <end position="375"/>
    </location>
</feature>
<reference evidence="6 7" key="2">
    <citation type="journal article" date="2018" name="Plant J.">
        <title>The Physcomitrella patens chromosome-scale assembly reveals moss genome structure and evolution.</title>
        <authorList>
            <person name="Lang D."/>
            <person name="Ullrich K.K."/>
            <person name="Murat F."/>
            <person name="Fuchs J."/>
            <person name="Jenkins J."/>
            <person name="Haas F.B."/>
            <person name="Piednoel M."/>
            <person name="Gundlach H."/>
            <person name="Van Bel M."/>
            <person name="Meyberg R."/>
            <person name="Vives C."/>
            <person name="Morata J."/>
            <person name="Symeonidi A."/>
            <person name="Hiss M."/>
            <person name="Muchero W."/>
            <person name="Kamisugi Y."/>
            <person name="Saleh O."/>
            <person name="Blanc G."/>
            <person name="Decker E.L."/>
            <person name="van Gessel N."/>
            <person name="Grimwood J."/>
            <person name="Hayes R.D."/>
            <person name="Graham S.W."/>
            <person name="Gunter L.E."/>
            <person name="McDaniel S.F."/>
            <person name="Hoernstein S.N.W."/>
            <person name="Larsson A."/>
            <person name="Li F.W."/>
            <person name="Perroud P.F."/>
            <person name="Phillips J."/>
            <person name="Ranjan P."/>
            <person name="Rokshar D.S."/>
            <person name="Rothfels C.J."/>
            <person name="Schneider L."/>
            <person name="Shu S."/>
            <person name="Stevenson D.W."/>
            <person name="Thummler F."/>
            <person name="Tillich M."/>
            <person name="Villarreal Aguilar J.C."/>
            <person name="Widiez T."/>
            <person name="Wong G.K."/>
            <person name="Wymore A."/>
            <person name="Zhang Y."/>
            <person name="Zimmer A.D."/>
            <person name="Quatrano R.S."/>
            <person name="Mayer K.F.X."/>
            <person name="Goodstein D."/>
            <person name="Casacuberta J.M."/>
            <person name="Vandepoele K."/>
            <person name="Reski R."/>
            <person name="Cuming A.C."/>
            <person name="Tuskan G.A."/>
            <person name="Maumus F."/>
            <person name="Salse J."/>
            <person name="Schmutz J."/>
            <person name="Rensing S.A."/>
        </authorList>
    </citation>
    <scope>NUCLEOTIDE SEQUENCE [LARGE SCALE GENOMIC DNA]</scope>
    <source>
        <strain evidence="6 7">cv. Gransden 2004</strain>
    </source>
</reference>
<dbReference type="InterPro" id="IPR000504">
    <property type="entry name" value="RRM_dom"/>
</dbReference>
<dbReference type="Pfam" id="PF00076">
    <property type="entry name" value="RRM_1"/>
    <property type="match status" value="1"/>
</dbReference>
<dbReference type="InterPro" id="IPR012677">
    <property type="entry name" value="Nucleotide-bd_a/b_plait_sf"/>
</dbReference>
<dbReference type="AlphaFoldDB" id="A0A7I4CS30"/>
<dbReference type="InterPro" id="IPR053294">
    <property type="entry name" value="RBM_PWI_domain"/>
</dbReference>
<feature type="region of interest" description="Disordered" evidence="3">
    <location>
        <begin position="257"/>
        <end position="564"/>
    </location>
</feature>
<evidence type="ECO:0000259" key="5">
    <source>
        <dbReference type="PROSITE" id="PS51025"/>
    </source>
</evidence>
<feature type="compositionally biased region" description="Acidic residues" evidence="3">
    <location>
        <begin position="518"/>
        <end position="533"/>
    </location>
</feature>
<reference evidence="6" key="3">
    <citation type="submission" date="2020-12" db="UniProtKB">
        <authorList>
            <consortium name="EnsemblPlants"/>
        </authorList>
    </citation>
    <scope>IDENTIFICATION</scope>
</reference>
<dbReference type="Gene3D" id="1.20.1390.10">
    <property type="entry name" value="PWI domain"/>
    <property type="match status" value="1"/>
</dbReference>
<keyword evidence="1" id="KW-0507">mRNA processing</keyword>
<dbReference type="InterPro" id="IPR034268">
    <property type="entry name" value="RBM25_RRM"/>
</dbReference>
<gene>
    <name evidence="6" type="primary">LOC112277377</name>
</gene>
<feature type="domain" description="PWI" evidence="5">
    <location>
        <begin position="808"/>
        <end position="905"/>
    </location>
</feature>